<dbReference type="PANTHER" id="PTHR18860">
    <property type="entry name" value="14-3-3 PROTEIN"/>
    <property type="match status" value="1"/>
</dbReference>
<dbReference type="InterPro" id="IPR023409">
    <property type="entry name" value="14-3-3_CS"/>
</dbReference>
<dbReference type="InterPro" id="IPR023410">
    <property type="entry name" value="14-3-3_domain"/>
</dbReference>
<reference evidence="5" key="1">
    <citation type="journal article" date="2024" name="Gigascience">
        <title>Chromosome-level genome of the poultry shaft louse Menopon gallinae provides insight into the host-switching and adaptive evolution of parasitic lice.</title>
        <authorList>
            <person name="Xu Y."/>
            <person name="Ma L."/>
            <person name="Liu S."/>
            <person name="Liang Y."/>
            <person name="Liu Q."/>
            <person name="He Z."/>
            <person name="Tian L."/>
            <person name="Duan Y."/>
            <person name="Cai W."/>
            <person name="Li H."/>
            <person name="Song F."/>
        </authorList>
    </citation>
    <scope>NUCLEOTIDE SEQUENCE</scope>
    <source>
        <strain evidence="5">Cailab_2023a</strain>
    </source>
</reference>
<feature type="region of interest" description="Disordered" evidence="3">
    <location>
        <begin position="214"/>
        <end position="239"/>
    </location>
</feature>
<organism evidence="5">
    <name type="scientific">Menopon gallinae</name>
    <name type="common">poultry shaft louse</name>
    <dbReference type="NCBI Taxonomy" id="328185"/>
    <lineage>
        <taxon>Eukaryota</taxon>
        <taxon>Metazoa</taxon>
        <taxon>Ecdysozoa</taxon>
        <taxon>Arthropoda</taxon>
        <taxon>Hexapoda</taxon>
        <taxon>Insecta</taxon>
        <taxon>Pterygota</taxon>
        <taxon>Neoptera</taxon>
        <taxon>Paraneoptera</taxon>
        <taxon>Psocodea</taxon>
        <taxon>Troctomorpha</taxon>
        <taxon>Phthiraptera</taxon>
        <taxon>Amblycera</taxon>
        <taxon>Menoponidae</taxon>
        <taxon>Menopon</taxon>
    </lineage>
</organism>
<accession>A0AAW2H846</accession>
<dbReference type="InterPro" id="IPR000308">
    <property type="entry name" value="14-3-3"/>
</dbReference>
<dbReference type="AlphaFoldDB" id="A0AAW2H846"/>
<evidence type="ECO:0000259" key="4">
    <source>
        <dbReference type="SMART" id="SM00101"/>
    </source>
</evidence>
<dbReference type="PROSITE" id="PS00797">
    <property type="entry name" value="1433_2"/>
    <property type="match status" value="1"/>
</dbReference>
<dbReference type="EMBL" id="JARGDH010000006">
    <property type="protein sequence ID" value="KAL0265882.1"/>
    <property type="molecule type" value="Genomic_DNA"/>
</dbReference>
<evidence type="ECO:0000256" key="1">
    <source>
        <dbReference type="ARBA" id="ARBA00006141"/>
    </source>
</evidence>
<dbReference type="PIRSF" id="PIRSF000868">
    <property type="entry name" value="14-3-3"/>
    <property type="match status" value="1"/>
</dbReference>
<dbReference type="CDD" id="cd08774">
    <property type="entry name" value="14-3-3"/>
    <property type="match status" value="1"/>
</dbReference>
<feature type="site" description="Interaction with phosphoserine on interacting protein" evidence="2">
    <location>
        <position position="39"/>
    </location>
</feature>
<feature type="site" description="Interaction with phosphoserine on interacting protein" evidence="2">
    <location>
        <position position="114"/>
    </location>
</feature>
<feature type="domain" description="14-3-3" evidence="4">
    <location>
        <begin position="1"/>
        <end position="231"/>
    </location>
</feature>
<dbReference type="InterPro" id="IPR036815">
    <property type="entry name" value="14-3-3_dom_sf"/>
</dbReference>
<dbReference type="Pfam" id="PF00244">
    <property type="entry name" value="14-3-3"/>
    <property type="match status" value="1"/>
</dbReference>
<proteinExistence type="inferred from homology"/>
<comment type="similarity">
    <text evidence="1">Belongs to the 14-3-3 family.</text>
</comment>
<evidence type="ECO:0000313" key="5">
    <source>
        <dbReference type="EMBL" id="KAL0265882.1"/>
    </source>
</evidence>
<comment type="caution">
    <text evidence="5">The sequence shown here is derived from an EMBL/GenBank/DDBJ whole genome shotgun (WGS) entry which is preliminary data.</text>
</comment>
<dbReference type="SUPFAM" id="SSF48445">
    <property type="entry name" value="14-3-3 protein"/>
    <property type="match status" value="1"/>
</dbReference>
<dbReference type="PRINTS" id="PR00305">
    <property type="entry name" value="1433ZETA"/>
</dbReference>
<name>A0AAW2H846_9NEOP</name>
<gene>
    <name evidence="5" type="ORF">PYX00_011599</name>
</gene>
<dbReference type="Gene3D" id="1.20.190.20">
    <property type="entry name" value="14-3-3 domain"/>
    <property type="match status" value="1"/>
</dbReference>
<sequence length="239" mass="27898">MVKYMKEAIKMAHEYDILLDQKAHNLFSIAYKNLAGARRASWRVLSAEKNKYEGKESWKQEIIESHLAEVEKELCDICVEAIDIINKCILTKDDVKNNKESNIFFLKMKGDYYRYKAEVERDDALKKSTEEAQRSYDEAYKEAMVLPTTSPVRLGLALNFSVFYYEILKKHDEACKLAKSSFDDAIAELEHLSEDHYKDSTLIMQLLRDNLTLWTSPPDKTQDDPEYEDEETKNPEDNE</sequence>
<evidence type="ECO:0000256" key="3">
    <source>
        <dbReference type="SAM" id="MobiDB-lite"/>
    </source>
</evidence>
<dbReference type="SMART" id="SM00101">
    <property type="entry name" value="14_3_3"/>
    <property type="match status" value="1"/>
</dbReference>
<protein>
    <recommendedName>
        <fullName evidence="4">14-3-3 domain-containing protein</fullName>
    </recommendedName>
</protein>
<evidence type="ECO:0000256" key="2">
    <source>
        <dbReference type="PIRSR" id="PIRSR000868-1"/>
    </source>
</evidence>